<reference evidence="2 3" key="1">
    <citation type="journal article" date="2020" name="Arch. Microbiol.">
        <title>Bradyrhizobium uaiense sp. nov., a new highly efficient cowpea symbiont.</title>
        <authorList>
            <person name="Cabral Michel D."/>
            <person name="Azarias Guimaraes A."/>
            <person name="Martins da Costa E."/>
            <person name="Soares de Carvalho T."/>
            <person name="Balsanelli E."/>
            <person name="Willems A."/>
            <person name="Maltempi de Souza E."/>
            <person name="de Souza Moreira F.M."/>
        </authorList>
    </citation>
    <scope>NUCLEOTIDE SEQUENCE [LARGE SCALE GENOMIC DNA]</scope>
    <source>
        <strain evidence="2 3">UFLA 03-164</strain>
    </source>
</reference>
<dbReference type="AlphaFoldDB" id="A0A6P1BG74"/>
<accession>A0A6P1BG74</accession>
<dbReference type="Gene3D" id="2.40.160.20">
    <property type="match status" value="1"/>
</dbReference>
<dbReference type="InterPro" id="IPR011250">
    <property type="entry name" value="OMP/PagP_B-barrel"/>
</dbReference>
<sequence length="196" mass="21292">MIRLRVLGVLPDTAGSSVHVSGVPSLSSPNSGLLISDQAIPELDITYFFTKNIAAELILGVTRHHISGTGTLNGLDIGKAWLLPPTLTLQYHFNDFGPLKPYIGAGINYTTFFNQSAANTSLAGLTVTDLHISNQFGAAVQFGFDYMLDRHWGLNFDVKKLWLRPNYSATVNNAIPVSGRANIDPWLISGGIAYKF</sequence>
<comment type="caution">
    <text evidence="2">The sequence shown here is derived from an EMBL/GenBank/DDBJ whole genome shotgun (WGS) entry which is preliminary data.</text>
</comment>
<dbReference type="PANTHER" id="PTHR36920">
    <property type="match status" value="1"/>
</dbReference>
<dbReference type="GO" id="GO:0055085">
    <property type="term" value="P:transmembrane transport"/>
    <property type="evidence" value="ECO:0007669"/>
    <property type="project" value="TreeGrafter"/>
</dbReference>
<gene>
    <name evidence="2" type="ORF">FNJ47_16510</name>
</gene>
<evidence type="ECO:0000313" key="2">
    <source>
        <dbReference type="EMBL" id="NEU97395.1"/>
    </source>
</evidence>
<keyword evidence="3" id="KW-1185">Reference proteome</keyword>
<dbReference type="InterPro" id="IPR005618">
    <property type="entry name" value="OMPW"/>
</dbReference>
<dbReference type="PANTHER" id="PTHR36920:SF1">
    <property type="entry name" value="OUTER MEMBRANE PROTEIN W"/>
    <property type="match status" value="1"/>
</dbReference>
<comment type="similarity">
    <text evidence="1">Belongs to the OmpW/AlkL family.</text>
</comment>
<dbReference type="FunFam" id="2.40.160.20:FF:000011">
    <property type="entry name" value="Outer membrane protein"/>
    <property type="match status" value="1"/>
</dbReference>
<dbReference type="Pfam" id="PF03922">
    <property type="entry name" value="OmpW"/>
    <property type="match status" value="1"/>
</dbReference>
<dbReference type="Proteomes" id="UP000468531">
    <property type="component" value="Unassembled WGS sequence"/>
</dbReference>
<organism evidence="2 3">
    <name type="scientific">Bradyrhizobium uaiense</name>
    <dbReference type="NCBI Taxonomy" id="2594946"/>
    <lineage>
        <taxon>Bacteria</taxon>
        <taxon>Pseudomonadati</taxon>
        <taxon>Pseudomonadota</taxon>
        <taxon>Alphaproteobacteria</taxon>
        <taxon>Hyphomicrobiales</taxon>
        <taxon>Nitrobacteraceae</taxon>
        <taxon>Bradyrhizobium</taxon>
    </lineage>
</organism>
<name>A0A6P1BG74_9BRAD</name>
<evidence type="ECO:0000313" key="3">
    <source>
        <dbReference type="Proteomes" id="UP000468531"/>
    </source>
</evidence>
<dbReference type="EMBL" id="VKHP01000057">
    <property type="protein sequence ID" value="NEU97395.1"/>
    <property type="molecule type" value="Genomic_DNA"/>
</dbReference>
<proteinExistence type="inferred from homology"/>
<dbReference type="SUPFAM" id="SSF56925">
    <property type="entry name" value="OMPA-like"/>
    <property type="match status" value="1"/>
</dbReference>
<dbReference type="GO" id="GO:0019867">
    <property type="term" value="C:outer membrane"/>
    <property type="evidence" value="ECO:0007669"/>
    <property type="project" value="InterPro"/>
</dbReference>
<protein>
    <submittedName>
        <fullName evidence="2">OmpW family protein</fullName>
    </submittedName>
</protein>
<evidence type="ECO:0000256" key="1">
    <source>
        <dbReference type="ARBA" id="ARBA00009330"/>
    </source>
</evidence>